<feature type="transmembrane region" description="Helical" evidence="7">
    <location>
        <begin position="90"/>
        <end position="112"/>
    </location>
</feature>
<feature type="compositionally biased region" description="Polar residues" evidence="6">
    <location>
        <begin position="366"/>
        <end position="378"/>
    </location>
</feature>
<keyword evidence="5 7" id="KW-0472">Membrane</keyword>
<evidence type="ECO:0000256" key="7">
    <source>
        <dbReference type="SAM" id="Phobius"/>
    </source>
</evidence>
<feature type="transmembrane region" description="Helical" evidence="7">
    <location>
        <begin position="306"/>
        <end position="327"/>
    </location>
</feature>
<feature type="transmembrane region" description="Helical" evidence="7">
    <location>
        <begin position="239"/>
        <end position="258"/>
    </location>
</feature>
<feature type="transmembrane region" description="Helical" evidence="7">
    <location>
        <begin position="150"/>
        <end position="173"/>
    </location>
</feature>
<feature type="compositionally biased region" description="Basic and acidic residues" evidence="6">
    <location>
        <begin position="1"/>
        <end position="25"/>
    </location>
</feature>
<dbReference type="InterPro" id="IPR017039">
    <property type="entry name" value="Virul_fac_BrkB"/>
</dbReference>
<evidence type="ECO:0000256" key="2">
    <source>
        <dbReference type="ARBA" id="ARBA00022475"/>
    </source>
</evidence>
<accession>A0A4Q7ZNP3</accession>
<comment type="subcellular location">
    <subcellularLocation>
        <location evidence="1">Cell membrane</location>
        <topology evidence="1">Multi-pass membrane protein</topology>
    </subcellularLocation>
</comment>
<keyword evidence="9" id="KW-1185">Reference proteome</keyword>
<evidence type="ECO:0000256" key="5">
    <source>
        <dbReference type="ARBA" id="ARBA00023136"/>
    </source>
</evidence>
<feature type="region of interest" description="Disordered" evidence="6">
    <location>
        <begin position="1"/>
        <end position="65"/>
    </location>
</feature>
<evidence type="ECO:0000256" key="6">
    <source>
        <dbReference type="SAM" id="MobiDB-lite"/>
    </source>
</evidence>
<name>A0A4Q7ZNP3_9ACTN</name>
<feature type="compositionally biased region" description="Low complexity" evidence="6">
    <location>
        <begin position="43"/>
        <end position="65"/>
    </location>
</feature>
<dbReference type="GO" id="GO:0005886">
    <property type="term" value="C:plasma membrane"/>
    <property type="evidence" value="ECO:0007669"/>
    <property type="project" value="UniProtKB-SubCell"/>
</dbReference>
<evidence type="ECO:0000313" key="9">
    <source>
        <dbReference type="Proteomes" id="UP000292564"/>
    </source>
</evidence>
<comment type="caution">
    <text evidence="8">The sequence shown here is derived from an EMBL/GenBank/DDBJ whole genome shotgun (WGS) entry which is preliminary data.</text>
</comment>
<dbReference type="PANTHER" id="PTHR30213:SF0">
    <property type="entry name" value="UPF0761 MEMBRANE PROTEIN YIHY"/>
    <property type="match status" value="1"/>
</dbReference>
<sequence>MKLFHKSDERTDDARAAEAGKRDTARNVAGADRPDAATDDGRPGATDGPPGPDEGPSGPSKLSGKSKLAALKRTFQQFSQDNISDWAAALTYYGVLSIFPAALVLVSVAGMLSTDGQQTVQDTVRQIAPNDQLQGLVDTVLGQVKDPGTAGLAAIIGLLVAFWSASGYIAAFMRASNAIYDVPEGRPIWMTLPIRVGVTAVIGIMLMLSAVIVVFTGDLAQVVGDKLGLGAAAVTTWNIVKWPVLVVLVSLMFAILYWASPNAKTGGFRWVSPGGVFAVLLWITASVAFAIYLANFANYNKTYGTLGGVIAFLVWLWISNIAILLGAELDAELERGRAIAAGHSPDDEPFLQLRDDRKLKKGSEKGLSTHNTADAGTR</sequence>
<dbReference type="Pfam" id="PF03631">
    <property type="entry name" value="Virul_fac_BrkB"/>
    <property type="match status" value="1"/>
</dbReference>
<keyword evidence="3 7" id="KW-0812">Transmembrane</keyword>
<reference evidence="8 9" key="1">
    <citation type="submission" date="2019-02" db="EMBL/GenBank/DDBJ databases">
        <title>Sequencing the genomes of 1000 actinobacteria strains.</title>
        <authorList>
            <person name="Klenk H.-P."/>
        </authorList>
    </citation>
    <scope>NUCLEOTIDE SEQUENCE [LARGE SCALE GENOMIC DNA]</scope>
    <source>
        <strain evidence="8 9">DSM 45162</strain>
    </source>
</reference>
<dbReference type="Proteomes" id="UP000292564">
    <property type="component" value="Unassembled WGS sequence"/>
</dbReference>
<evidence type="ECO:0000313" key="8">
    <source>
        <dbReference type="EMBL" id="RZU52660.1"/>
    </source>
</evidence>
<protein>
    <submittedName>
        <fullName evidence="8">Membrane protein</fullName>
    </submittedName>
</protein>
<dbReference type="PANTHER" id="PTHR30213">
    <property type="entry name" value="INNER MEMBRANE PROTEIN YHJD"/>
    <property type="match status" value="1"/>
</dbReference>
<dbReference type="OrthoDB" id="9781030at2"/>
<feature type="transmembrane region" description="Helical" evidence="7">
    <location>
        <begin position="194"/>
        <end position="219"/>
    </location>
</feature>
<dbReference type="NCBIfam" id="TIGR00765">
    <property type="entry name" value="yihY_not_rbn"/>
    <property type="match status" value="1"/>
</dbReference>
<organism evidence="8 9">
    <name type="scientific">Krasilnikovia cinnamomea</name>
    <dbReference type="NCBI Taxonomy" id="349313"/>
    <lineage>
        <taxon>Bacteria</taxon>
        <taxon>Bacillati</taxon>
        <taxon>Actinomycetota</taxon>
        <taxon>Actinomycetes</taxon>
        <taxon>Micromonosporales</taxon>
        <taxon>Micromonosporaceae</taxon>
        <taxon>Krasilnikovia</taxon>
    </lineage>
</organism>
<proteinExistence type="predicted"/>
<keyword evidence="2" id="KW-1003">Cell membrane</keyword>
<dbReference type="RefSeq" id="WP_130511249.1">
    <property type="nucleotide sequence ID" value="NZ_SHKY01000001.1"/>
</dbReference>
<evidence type="ECO:0000256" key="3">
    <source>
        <dbReference type="ARBA" id="ARBA00022692"/>
    </source>
</evidence>
<feature type="transmembrane region" description="Helical" evidence="7">
    <location>
        <begin position="270"/>
        <end position="294"/>
    </location>
</feature>
<dbReference type="AlphaFoldDB" id="A0A4Q7ZNP3"/>
<evidence type="ECO:0000256" key="4">
    <source>
        <dbReference type="ARBA" id="ARBA00022989"/>
    </source>
</evidence>
<feature type="region of interest" description="Disordered" evidence="6">
    <location>
        <begin position="358"/>
        <end position="378"/>
    </location>
</feature>
<gene>
    <name evidence="8" type="ORF">EV385_4536</name>
</gene>
<evidence type="ECO:0000256" key="1">
    <source>
        <dbReference type="ARBA" id="ARBA00004651"/>
    </source>
</evidence>
<dbReference type="EMBL" id="SHKY01000001">
    <property type="protein sequence ID" value="RZU52660.1"/>
    <property type="molecule type" value="Genomic_DNA"/>
</dbReference>
<feature type="compositionally biased region" description="Basic and acidic residues" evidence="6">
    <location>
        <begin position="32"/>
        <end position="42"/>
    </location>
</feature>
<keyword evidence="4 7" id="KW-1133">Transmembrane helix</keyword>